<evidence type="ECO:0000256" key="8">
    <source>
        <dbReference type="ARBA" id="ARBA00023157"/>
    </source>
</evidence>
<feature type="domain" description="Cadherin" evidence="14">
    <location>
        <begin position="20"/>
        <end position="144"/>
    </location>
</feature>
<dbReference type="GO" id="GO:0007163">
    <property type="term" value="P:establishment or maintenance of cell polarity"/>
    <property type="evidence" value="ECO:0007669"/>
    <property type="project" value="UniProtKB-ARBA"/>
</dbReference>
<evidence type="ECO:0000256" key="6">
    <source>
        <dbReference type="ARBA" id="ARBA00022989"/>
    </source>
</evidence>
<dbReference type="GO" id="GO:0008013">
    <property type="term" value="F:beta-catenin binding"/>
    <property type="evidence" value="ECO:0007669"/>
    <property type="project" value="TreeGrafter"/>
</dbReference>
<evidence type="ECO:0000256" key="11">
    <source>
        <dbReference type="SAM" id="Phobius"/>
    </source>
</evidence>
<keyword evidence="10" id="KW-0245">EGF-like domain</keyword>
<dbReference type="InterPro" id="IPR013320">
    <property type="entry name" value="ConA-like_dom_sf"/>
</dbReference>
<dbReference type="Gene3D" id="2.60.120.200">
    <property type="match status" value="1"/>
</dbReference>
<dbReference type="AlphaFoldDB" id="A0A423U2F1"/>
<feature type="domain" description="EGF-like" evidence="13">
    <location>
        <begin position="625"/>
        <end position="662"/>
    </location>
</feature>
<keyword evidence="2 11" id="KW-0812">Transmembrane</keyword>
<reference evidence="15 16" key="1">
    <citation type="submission" date="2018-04" db="EMBL/GenBank/DDBJ databases">
        <authorList>
            <person name="Zhang X."/>
            <person name="Yuan J."/>
            <person name="Li F."/>
            <person name="Xiang J."/>
        </authorList>
    </citation>
    <scope>NUCLEOTIDE SEQUENCE [LARGE SCALE GENOMIC DNA]</scope>
    <source>
        <tissue evidence="15">Muscle</tissue>
    </source>
</reference>
<dbReference type="Proteomes" id="UP000283509">
    <property type="component" value="Unassembled WGS sequence"/>
</dbReference>
<dbReference type="GO" id="GO:0016339">
    <property type="term" value="P:calcium-dependent cell-cell adhesion via plasma membrane cell adhesion molecules"/>
    <property type="evidence" value="ECO:0007669"/>
    <property type="project" value="TreeGrafter"/>
</dbReference>
<dbReference type="OrthoDB" id="6252479at2759"/>
<sequence>MTTYWITVQDLNDVAPVFAPSGVFEVELPENRELGKPTGIRLPVHDPDIVNNITYEIVEGNEEQKFRIDPTTGDVLVNKLLDFDHPVMDRNLHATLSFMIPFAYDLQPAIKFTMRVRVSDGANAPAETEITIAVTNVNDLQPVFERANYTFTVTENADCNITFGKVSAIDPDLPDTANQNILYYLSPDELRNFTIGATTGNLTIKGCLDREAATRGTVTLYPRANDEGGRGHDADPATVQMIILDLNDNHPHIKKPERSYAMIPENLDPMSVDPIIIQLDDLDSPENGCPCTLEFQENAVLSFREKFSITQLAGSEYELRPTTMLDREEQKAYELPFLTRDSQGVSGIRFLTLEVGDENDSPMTDGTSSIKVYNYQGQFSSMVIGAVHVTDLDDYDLEDKSFEVDPMTSSDVATHFQVDHETGNITMLKGTPSGIHVLRVKVHDNFRGERAVGEVVINVVDLTLDAVMQSGSLRIANMTANQMLQHKTATGASLYERLKEEIAGLHHIQEDQVDIFTLRDVPRAWTCAKLPQLPLLHGRETRCYHVAAETQGAFGVEKSLGVDIPMIDINLCLYEGLSPCGDRSCQHTMRPNLTAPLVVASETSTMVGVDITDDYTCDCGALEPLPSVCFEGFCYNGGTCYVVNRTLTCTCLDDTNYGPRCELMTARFERGFAWYEPPNVCENSTFSMVFETNDASGVLFYTGPMVTSPWADYPRDFLYVILNNWVLEVYLDLGSGTLNMSIPIEENTARSFEFVLSWDKIEITLEVLDCGINGTLEVSDPCRKSLFLPGPYRSTRHLLNVQGPMQVGGTSAPLNFEKLSASYGWTLTPPYVYTFSGCVLELRHNDRLYDLNATDYSKKTFQPCDAPRTSRVVLGQQSVIIILASLLKTISYPDLDREIVKETLGGTDIEGFGEKDVTNFDFKFLQVTPDGYLINDDDDGRLPDVALDASQRQAAPLAKMPEGLSIGDFLKDNIKKVRASCFVLLSLWLVFLCSWIAVVRFGSWKRPSFAHYLPLPLRKRSSLFLFPRLLPLEETVFFFFLYLPFSRESSRLISFPSSPPFWK</sequence>
<dbReference type="PROSITE" id="PS50268">
    <property type="entry name" value="CADHERIN_2"/>
    <property type="match status" value="3"/>
</dbReference>
<dbReference type="GO" id="GO:0034332">
    <property type="term" value="P:adherens junction organization"/>
    <property type="evidence" value="ECO:0007669"/>
    <property type="project" value="TreeGrafter"/>
</dbReference>
<dbReference type="GO" id="GO:0016342">
    <property type="term" value="C:catenin complex"/>
    <property type="evidence" value="ECO:0007669"/>
    <property type="project" value="TreeGrafter"/>
</dbReference>
<reference evidence="15 16" key="2">
    <citation type="submission" date="2019-01" db="EMBL/GenBank/DDBJ databases">
        <title>The decoding of complex shrimp genome reveals the adaptation for benthos swimmer, frequently molting mechanism and breeding impact on genome.</title>
        <authorList>
            <person name="Sun Y."/>
            <person name="Gao Y."/>
            <person name="Yu Y."/>
        </authorList>
    </citation>
    <scope>NUCLEOTIDE SEQUENCE [LARGE SCALE GENOMIC DNA]</scope>
    <source>
        <tissue evidence="15">Muscle</tissue>
    </source>
</reference>
<evidence type="ECO:0000256" key="4">
    <source>
        <dbReference type="ARBA" id="ARBA00022737"/>
    </source>
</evidence>
<feature type="domain" description="Cadherin" evidence="14">
    <location>
        <begin position="255"/>
        <end position="364"/>
    </location>
</feature>
<keyword evidence="4" id="KW-0677">Repeat</keyword>
<evidence type="ECO:0000256" key="9">
    <source>
        <dbReference type="PROSITE-ProRule" id="PRU00043"/>
    </source>
</evidence>
<dbReference type="PROSITE" id="PS50025">
    <property type="entry name" value="LAM_G_DOMAIN"/>
    <property type="match status" value="1"/>
</dbReference>
<dbReference type="GO" id="GO:0044331">
    <property type="term" value="P:cell-cell adhesion mediated by cadherin"/>
    <property type="evidence" value="ECO:0007669"/>
    <property type="project" value="TreeGrafter"/>
</dbReference>
<dbReference type="GO" id="GO:0007043">
    <property type="term" value="P:cell-cell junction assembly"/>
    <property type="evidence" value="ECO:0007669"/>
    <property type="project" value="TreeGrafter"/>
</dbReference>
<evidence type="ECO:0000256" key="2">
    <source>
        <dbReference type="ARBA" id="ARBA00022692"/>
    </source>
</evidence>
<dbReference type="GO" id="GO:0007156">
    <property type="term" value="P:homophilic cell adhesion via plasma membrane adhesion molecules"/>
    <property type="evidence" value="ECO:0007669"/>
    <property type="project" value="InterPro"/>
</dbReference>
<gene>
    <name evidence="15" type="ORF">C7M84_023959</name>
</gene>
<organism evidence="15 16">
    <name type="scientific">Penaeus vannamei</name>
    <name type="common">Whiteleg shrimp</name>
    <name type="synonym">Litopenaeus vannamei</name>
    <dbReference type="NCBI Taxonomy" id="6689"/>
    <lineage>
        <taxon>Eukaryota</taxon>
        <taxon>Metazoa</taxon>
        <taxon>Ecdysozoa</taxon>
        <taxon>Arthropoda</taxon>
        <taxon>Crustacea</taxon>
        <taxon>Multicrustacea</taxon>
        <taxon>Malacostraca</taxon>
        <taxon>Eumalacostraca</taxon>
        <taxon>Eucarida</taxon>
        <taxon>Decapoda</taxon>
        <taxon>Dendrobranchiata</taxon>
        <taxon>Penaeoidea</taxon>
        <taxon>Penaeidae</taxon>
        <taxon>Penaeus</taxon>
    </lineage>
</organism>
<keyword evidence="8" id="KW-1015">Disulfide bond</keyword>
<evidence type="ECO:0000256" key="7">
    <source>
        <dbReference type="ARBA" id="ARBA00023136"/>
    </source>
</evidence>
<dbReference type="SMART" id="SM00282">
    <property type="entry name" value="LamG"/>
    <property type="match status" value="1"/>
</dbReference>
<dbReference type="SUPFAM" id="SSF49899">
    <property type="entry name" value="Concanavalin A-like lectins/glucanases"/>
    <property type="match status" value="1"/>
</dbReference>
<evidence type="ECO:0000313" key="16">
    <source>
        <dbReference type="Proteomes" id="UP000283509"/>
    </source>
</evidence>
<dbReference type="EMBL" id="QCYY01000765">
    <property type="protein sequence ID" value="ROT82868.1"/>
    <property type="molecule type" value="Genomic_DNA"/>
</dbReference>
<evidence type="ECO:0000256" key="10">
    <source>
        <dbReference type="PROSITE-ProRule" id="PRU00076"/>
    </source>
</evidence>
<name>A0A423U2F1_PENVA</name>
<dbReference type="GO" id="GO:0005509">
    <property type="term" value="F:calcium ion binding"/>
    <property type="evidence" value="ECO:0007669"/>
    <property type="project" value="UniProtKB-UniRule"/>
</dbReference>
<dbReference type="PROSITE" id="PS50026">
    <property type="entry name" value="EGF_3"/>
    <property type="match status" value="1"/>
</dbReference>
<dbReference type="PANTHER" id="PTHR24027:SF422">
    <property type="entry name" value="CADHERIN DOMAIN-CONTAINING PROTEIN"/>
    <property type="match status" value="1"/>
</dbReference>
<dbReference type="GO" id="GO:0045296">
    <property type="term" value="F:cadherin binding"/>
    <property type="evidence" value="ECO:0007669"/>
    <property type="project" value="TreeGrafter"/>
</dbReference>
<dbReference type="InterPro" id="IPR039808">
    <property type="entry name" value="Cadherin"/>
</dbReference>
<dbReference type="InterPro" id="IPR015919">
    <property type="entry name" value="Cadherin-like_sf"/>
</dbReference>
<feature type="domain" description="Laminin G" evidence="12">
    <location>
        <begin position="662"/>
        <end position="864"/>
    </location>
</feature>
<dbReference type="SMART" id="SM00112">
    <property type="entry name" value="CA"/>
    <property type="match status" value="3"/>
</dbReference>
<evidence type="ECO:0000256" key="5">
    <source>
        <dbReference type="ARBA" id="ARBA00022837"/>
    </source>
</evidence>
<dbReference type="GO" id="GO:0001736">
    <property type="term" value="P:establishment of planar polarity"/>
    <property type="evidence" value="ECO:0007669"/>
    <property type="project" value="UniProtKB-ARBA"/>
</dbReference>
<comment type="caution">
    <text evidence="10">Lacks conserved residue(s) required for the propagation of feature annotation.</text>
</comment>
<dbReference type="PANTHER" id="PTHR24027">
    <property type="entry name" value="CADHERIN-23"/>
    <property type="match status" value="1"/>
</dbReference>
<keyword evidence="6 11" id="KW-1133">Transmembrane helix</keyword>
<dbReference type="Pfam" id="PF00028">
    <property type="entry name" value="Cadherin"/>
    <property type="match status" value="1"/>
</dbReference>
<dbReference type="GO" id="GO:0016477">
    <property type="term" value="P:cell migration"/>
    <property type="evidence" value="ECO:0007669"/>
    <property type="project" value="TreeGrafter"/>
</dbReference>
<dbReference type="STRING" id="6689.A0A423U2F1"/>
<dbReference type="PRINTS" id="PR00205">
    <property type="entry name" value="CADHERIN"/>
</dbReference>
<accession>A0A423U2F1</accession>
<evidence type="ECO:0000259" key="12">
    <source>
        <dbReference type="PROSITE" id="PS50025"/>
    </source>
</evidence>
<feature type="transmembrane region" description="Helical" evidence="11">
    <location>
        <begin position="1023"/>
        <end position="1045"/>
    </location>
</feature>
<proteinExistence type="predicted"/>
<keyword evidence="5 9" id="KW-0106">Calcium</keyword>
<dbReference type="GO" id="GO:0005912">
    <property type="term" value="C:adherens junction"/>
    <property type="evidence" value="ECO:0007669"/>
    <property type="project" value="TreeGrafter"/>
</dbReference>
<evidence type="ECO:0000259" key="13">
    <source>
        <dbReference type="PROSITE" id="PS50026"/>
    </source>
</evidence>
<dbReference type="InterPro" id="IPR001791">
    <property type="entry name" value="Laminin_G"/>
</dbReference>
<feature type="domain" description="Cadherin" evidence="14">
    <location>
        <begin position="145"/>
        <end position="253"/>
    </location>
</feature>
<dbReference type="InterPro" id="IPR056370">
    <property type="entry name" value="Shg-like_Ig-like"/>
</dbReference>
<dbReference type="Gene3D" id="2.60.40.60">
    <property type="entry name" value="Cadherins"/>
    <property type="match status" value="3"/>
</dbReference>
<dbReference type="GO" id="GO:0000902">
    <property type="term" value="P:cell morphogenesis"/>
    <property type="evidence" value="ECO:0007669"/>
    <property type="project" value="TreeGrafter"/>
</dbReference>
<dbReference type="CDD" id="cd11304">
    <property type="entry name" value="Cadherin_repeat"/>
    <property type="match status" value="4"/>
</dbReference>
<dbReference type="InterPro" id="IPR000742">
    <property type="entry name" value="EGF"/>
</dbReference>
<dbReference type="Pfam" id="PF24811">
    <property type="entry name" value="Ig_Shg"/>
    <property type="match status" value="1"/>
</dbReference>
<dbReference type="CDD" id="cd00110">
    <property type="entry name" value="LamG"/>
    <property type="match status" value="1"/>
</dbReference>
<dbReference type="InterPro" id="IPR002126">
    <property type="entry name" value="Cadherin-like_dom"/>
</dbReference>
<dbReference type="SUPFAM" id="SSF49313">
    <property type="entry name" value="Cadherin-like"/>
    <property type="match status" value="4"/>
</dbReference>
<evidence type="ECO:0000313" key="15">
    <source>
        <dbReference type="EMBL" id="ROT82868.1"/>
    </source>
</evidence>
<comment type="subcellular location">
    <subcellularLocation>
        <location evidence="1">Membrane</location>
        <topology evidence="1">Single-pass membrane protein</topology>
    </subcellularLocation>
</comment>
<keyword evidence="3" id="KW-0732">Signal</keyword>
<evidence type="ECO:0000256" key="1">
    <source>
        <dbReference type="ARBA" id="ARBA00004167"/>
    </source>
</evidence>
<feature type="transmembrane region" description="Helical" evidence="11">
    <location>
        <begin position="982"/>
        <end position="1002"/>
    </location>
</feature>
<evidence type="ECO:0000256" key="3">
    <source>
        <dbReference type="ARBA" id="ARBA00022729"/>
    </source>
</evidence>
<keyword evidence="16" id="KW-1185">Reference proteome</keyword>
<protein>
    <submittedName>
        <fullName evidence="15">Putative DE-cadherin</fullName>
    </submittedName>
</protein>
<evidence type="ECO:0000259" key="14">
    <source>
        <dbReference type="PROSITE" id="PS50268"/>
    </source>
</evidence>
<keyword evidence="7 11" id="KW-0472">Membrane</keyword>
<dbReference type="Pfam" id="PF02210">
    <property type="entry name" value="Laminin_G_2"/>
    <property type="match status" value="1"/>
</dbReference>
<comment type="caution">
    <text evidence="15">The sequence shown here is derived from an EMBL/GenBank/DDBJ whole genome shotgun (WGS) entry which is preliminary data.</text>
</comment>